<dbReference type="EMBL" id="CAJMWV010006126">
    <property type="protein sequence ID" value="CAE6518942.1"/>
    <property type="molecule type" value="Genomic_DNA"/>
</dbReference>
<sequence>MSERNRKYQPFQLTTRYHEYAWVFWSLRTLSSLVYIRSTRTVLSAGGKVLLSSRPRLTVLARNMLPAFDARHIYPATGPVGPNQSVKDVES</sequence>
<evidence type="ECO:0000313" key="1">
    <source>
        <dbReference type="EMBL" id="CAE6518942.1"/>
    </source>
</evidence>
<accession>A0A8H3DDN2</accession>
<comment type="caution">
    <text evidence="1">The sequence shown here is derived from an EMBL/GenBank/DDBJ whole genome shotgun (WGS) entry which is preliminary data.</text>
</comment>
<name>A0A8H3DDN2_9AGAM</name>
<reference evidence="1" key="1">
    <citation type="submission" date="2021-01" db="EMBL/GenBank/DDBJ databases">
        <authorList>
            <person name="Kaushik A."/>
        </authorList>
    </citation>
    <scope>NUCLEOTIDE SEQUENCE</scope>
    <source>
        <strain evidence="1">AG3-1AP</strain>
    </source>
</reference>
<dbReference type="AlphaFoldDB" id="A0A8H3DDN2"/>
<protein>
    <submittedName>
        <fullName evidence="1">Uncharacterized protein</fullName>
    </submittedName>
</protein>
<dbReference type="Proteomes" id="UP000663831">
    <property type="component" value="Unassembled WGS sequence"/>
</dbReference>
<evidence type="ECO:0000313" key="2">
    <source>
        <dbReference type="Proteomes" id="UP000663831"/>
    </source>
</evidence>
<gene>
    <name evidence="1" type="ORF">RDB_LOCUS141276</name>
</gene>
<organism evidence="1 2">
    <name type="scientific">Rhizoctonia solani</name>
    <dbReference type="NCBI Taxonomy" id="456999"/>
    <lineage>
        <taxon>Eukaryota</taxon>
        <taxon>Fungi</taxon>
        <taxon>Dikarya</taxon>
        <taxon>Basidiomycota</taxon>
        <taxon>Agaricomycotina</taxon>
        <taxon>Agaricomycetes</taxon>
        <taxon>Cantharellales</taxon>
        <taxon>Ceratobasidiaceae</taxon>
        <taxon>Rhizoctonia</taxon>
    </lineage>
</organism>
<proteinExistence type="predicted"/>